<evidence type="ECO:0000256" key="1">
    <source>
        <dbReference type="SAM" id="Phobius"/>
    </source>
</evidence>
<keyword evidence="3" id="KW-1185">Reference proteome</keyword>
<proteinExistence type="predicted"/>
<keyword evidence="1" id="KW-1133">Transmembrane helix</keyword>
<keyword evidence="1" id="KW-0472">Membrane</keyword>
<protein>
    <submittedName>
        <fullName evidence="2">Uncharacterized protein</fullName>
    </submittedName>
</protein>
<accession>A0A1G8R491</accession>
<dbReference type="Proteomes" id="UP000199225">
    <property type="component" value="Unassembled WGS sequence"/>
</dbReference>
<dbReference type="EMBL" id="FNEV01000002">
    <property type="protein sequence ID" value="SDJ11663.1"/>
    <property type="molecule type" value="Genomic_DNA"/>
</dbReference>
<gene>
    <name evidence="2" type="ORF">SAMN04490247_0806</name>
</gene>
<keyword evidence="1" id="KW-0812">Transmembrane</keyword>
<organism evidence="2 3">
    <name type="scientific">Salimicrobium halophilum</name>
    <dbReference type="NCBI Taxonomy" id="86666"/>
    <lineage>
        <taxon>Bacteria</taxon>
        <taxon>Bacillati</taxon>
        <taxon>Bacillota</taxon>
        <taxon>Bacilli</taxon>
        <taxon>Bacillales</taxon>
        <taxon>Bacillaceae</taxon>
        <taxon>Salimicrobium</taxon>
    </lineage>
</organism>
<reference evidence="3" key="1">
    <citation type="submission" date="2016-10" db="EMBL/GenBank/DDBJ databases">
        <authorList>
            <person name="Varghese N."/>
            <person name="Submissions S."/>
        </authorList>
    </citation>
    <scope>NUCLEOTIDE SEQUENCE [LARGE SCALE GENOMIC DNA]</scope>
    <source>
        <strain evidence="3">DSM 4771</strain>
    </source>
</reference>
<evidence type="ECO:0000313" key="2">
    <source>
        <dbReference type="EMBL" id="SDJ11663.1"/>
    </source>
</evidence>
<dbReference type="AlphaFoldDB" id="A0A1G8R491"/>
<sequence length="60" mass="7108">MVKQFFSRQEVRSALLMIVLAFLLLGDSWVLFWTGIVALGAWELILYIKEEREYSDIRSR</sequence>
<dbReference type="STRING" id="86666.SAMN04490247_0806"/>
<dbReference type="RefSeq" id="WP_093192328.1">
    <property type="nucleotide sequence ID" value="NZ_FNEV01000002.1"/>
</dbReference>
<name>A0A1G8R491_9BACI</name>
<evidence type="ECO:0000313" key="3">
    <source>
        <dbReference type="Proteomes" id="UP000199225"/>
    </source>
</evidence>
<feature type="transmembrane region" description="Helical" evidence="1">
    <location>
        <begin position="15"/>
        <end position="48"/>
    </location>
</feature>